<dbReference type="Proteomes" id="UP000595296">
    <property type="component" value="Chromosome"/>
</dbReference>
<dbReference type="EMBL" id="CP060138">
    <property type="protein sequence ID" value="QQV74474.1"/>
    <property type="molecule type" value="Genomic_DNA"/>
</dbReference>
<evidence type="ECO:0000313" key="2">
    <source>
        <dbReference type="Proteomes" id="UP000595296"/>
    </source>
</evidence>
<reference evidence="1 2" key="1">
    <citation type="journal article" date="2021" name="Int. J. Syst. Evol. Microbiol.">
        <title>Characterization of a novel transitional group Rickettsia species (Rickettsia tillamookensis sp. nov.) from the western black-legged tick, Ixodes pacificus.</title>
        <authorList>
            <person name="Gauthier D.T."/>
            <person name="Karpathy S.E."/>
            <person name="Grizzard S.L."/>
            <person name="Batra D."/>
            <person name="Rowe L.A."/>
            <person name="Paddock C.D."/>
        </authorList>
    </citation>
    <scope>NUCLEOTIDE SEQUENCE [LARGE SCALE GENOMIC DNA]</scope>
    <source>
        <strain evidence="1 2">Tillamook 23</strain>
    </source>
</reference>
<proteinExistence type="predicted"/>
<sequence>MQLENLELAKEARRQSLLASKENNPNADLWLKHNEESWLDEWK</sequence>
<name>A0A9E6MGT5_9RICK</name>
<protein>
    <submittedName>
        <fullName evidence="1">Uncharacterized protein</fullName>
    </submittedName>
</protein>
<gene>
    <name evidence="1" type="ORF">H6P87_00006</name>
</gene>
<organism evidence="1 2">
    <name type="scientific">Rickettsia tillamookensis</name>
    <dbReference type="NCBI Taxonomy" id="2761623"/>
    <lineage>
        <taxon>Bacteria</taxon>
        <taxon>Pseudomonadati</taxon>
        <taxon>Pseudomonadota</taxon>
        <taxon>Alphaproteobacteria</taxon>
        <taxon>Rickettsiales</taxon>
        <taxon>Rickettsiaceae</taxon>
        <taxon>Rickettsieae</taxon>
        <taxon>Rickettsia</taxon>
        <taxon>spotted fever group</taxon>
    </lineage>
</organism>
<evidence type="ECO:0000313" key="1">
    <source>
        <dbReference type="EMBL" id="QQV74474.1"/>
    </source>
</evidence>
<dbReference type="RefSeq" id="WP_265738131.1">
    <property type="nucleotide sequence ID" value="NZ_CP060138.2"/>
</dbReference>
<accession>A0A9E6MGT5</accession>
<keyword evidence="2" id="KW-1185">Reference proteome</keyword>